<dbReference type="EMBL" id="JALJOQ010000085">
    <property type="protein sequence ID" value="KAK9800178.1"/>
    <property type="molecule type" value="Genomic_DNA"/>
</dbReference>
<dbReference type="SMART" id="SM00239">
    <property type="entry name" value="C2"/>
    <property type="match status" value="1"/>
</dbReference>
<evidence type="ECO:0000256" key="3">
    <source>
        <dbReference type="ARBA" id="ARBA00022448"/>
    </source>
</evidence>
<feature type="region of interest" description="Disordered" evidence="12">
    <location>
        <begin position="529"/>
        <end position="550"/>
    </location>
</feature>
<gene>
    <name evidence="15" type="ORF">WJX73_004159</name>
</gene>
<keyword evidence="7" id="KW-0106">Calcium</keyword>
<keyword evidence="4" id="KW-0812">Transmembrane</keyword>
<dbReference type="GO" id="GO:0006869">
    <property type="term" value="P:lipid transport"/>
    <property type="evidence" value="ECO:0007669"/>
    <property type="project" value="UniProtKB-KW"/>
</dbReference>
<keyword evidence="11" id="KW-0472">Membrane</keyword>
<keyword evidence="16" id="KW-1185">Reference proteome</keyword>
<keyword evidence="6" id="KW-0677">Repeat</keyword>
<organism evidence="15 16">
    <name type="scientific">Symbiochloris irregularis</name>
    <dbReference type="NCBI Taxonomy" id="706552"/>
    <lineage>
        <taxon>Eukaryota</taxon>
        <taxon>Viridiplantae</taxon>
        <taxon>Chlorophyta</taxon>
        <taxon>core chlorophytes</taxon>
        <taxon>Trebouxiophyceae</taxon>
        <taxon>Trebouxiales</taxon>
        <taxon>Trebouxiaceae</taxon>
        <taxon>Symbiochloris</taxon>
    </lineage>
</organism>
<keyword evidence="5" id="KW-0479">Metal-binding</keyword>
<evidence type="ECO:0000256" key="1">
    <source>
        <dbReference type="ARBA" id="ARBA00004167"/>
    </source>
</evidence>
<evidence type="ECO:0000259" key="14">
    <source>
        <dbReference type="PROSITE" id="PS51847"/>
    </source>
</evidence>
<reference evidence="15 16" key="1">
    <citation type="journal article" date="2024" name="Nat. Commun.">
        <title>Phylogenomics reveals the evolutionary origins of lichenization in chlorophyte algae.</title>
        <authorList>
            <person name="Puginier C."/>
            <person name="Libourel C."/>
            <person name="Otte J."/>
            <person name="Skaloud P."/>
            <person name="Haon M."/>
            <person name="Grisel S."/>
            <person name="Petersen M."/>
            <person name="Berrin J.G."/>
            <person name="Delaux P.M."/>
            <person name="Dal Grande F."/>
            <person name="Keller J."/>
        </authorList>
    </citation>
    <scope>NUCLEOTIDE SEQUENCE [LARGE SCALE GENOMIC DNA]</scope>
    <source>
        <strain evidence="15 16">SAG 2036</strain>
    </source>
</reference>
<keyword evidence="10" id="KW-0446">Lipid-binding</keyword>
<dbReference type="PANTHER" id="PTHR10774:SF190">
    <property type="entry name" value="C2 CALCIUM_LIPID-BINDING ENDONUCLEASE_EXONUCLEASE_PHOSPHATASE-RELATED"/>
    <property type="match status" value="1"/>
</dbReference>
<evidence type="ECO:0000256" key="7">
    <source>
        <dbReference type="ARBA" id="ARBA00022837"/>
    </source>
</evidence>
<dbReference type="PANTHER" id="PTHR10774">
    <property type="entry name" value="EXTENDED SYNAPTOTAGMIN-RELATED"/>
    <property type="match status" value="1"/>
</dbReference>
<evidence type="ECO:0000256" key="4">
    <source>
        <dbReference type="ARBA" id="ARBA00022692"/>
    </source>
</evidence>
<dbReference type="PROSITE" id="PS50004">
    <property type="entry name" value="C2"/>
    <property type="match status" value="1"/>
</dbReference>
<dbReference type="GO" id="GO:0046872">
    <property type="term" value="F:metal ion binding"/>
    <property type="evidence" value="ECO:0007669"/>
    <property type="project" value="UniProtKB-KW"/>
</dbReference>
<dbReference type="SUPFAM" id="SSF49562">
    <property type="entry name" value="C2 domain (Calcium/lipid-binding domain, CaLB)"/>
    <property type="match status" value="1"/>
</dbReference>
<proteinExistence type="inferred from homology"/>
<comment type="subcellular location">
    <subcellularLocation>
        <location evidence="1">Membrane</location>
        <topology evidence="1">Single-pass membrane protein</topology>
    </subcellularLocation>
</comment>
<dbReference type="GO" id="GO:0005783">
    <property type="term" value="C:endoplasmic reticulum"/>
    <property type="evidence" value="ECO:0007669"/>
    <property type="project" value="TreeGrafter"/>
</dbReference>
<protein>
    <recommendedName>
        <fullName evidence="17">C2 domain-containing protein</fullName>
    </recommendedName>
</protein>
<dbReference type="Pfam" id="PF17047">
    <property type="entry name" value="SMP_LBD"/>
    <property type="match status" value="1"/>
</dbReference>
<evidence type="ECO:0000256" key="11">
    <source>
        <dbReference type="ARBA" id="ARBA00023136"/>
    </source>
</evidence>
<name>A0AAW1P0X8_9CHLO</name>
<dbReference type="PROSITE" id="PS51847">
    <property type="entry name" value="SMP"/>
    <property type="match status" value="1"/>
</dbReference>
<evidence type="ECO:0000313" key="15">
    <source>
        <dbReference type="EMBL" id="KAK9800178.1"/>
    </source>
</evidence>
<evidence type="ECO:0000256" key="8">
    <source>
        <dbReference type="ARBA" id="ARBA00022989"/>
    </source>
</evidence>
<feature type="domain" description="SMP-LTD" evidence="14">
    <location>
        <begin position="119"/>
        <end position="321"/>
    </location>
</feature>
<evidence type="ECO:0000256" key="2">
    <source>
        <dbReference type="ARBA" id="ARBA00006996"/>
    </source>
</evidence>
<dbReference type="InterPro" id="IPR039010">
    <property type="entry name" value="Synaptotagmin_SMP"/>
</dbReference>
<dbReference type="InterPro" id="IPR031468">
    <property type="entry name" value="SMP_LBD"/>
</dbReference>
<evidence type="ECO:0000259" key="13">
    <source>
        <dbReference type="PROSITE" id="PS50004"/>
    </source>
</evidence>
<evidence type="ECO:0000256" key="12">
    <source>
        <dbReference type="SAM" id="MobiDB-lite"/>
    </source>
</evidence>
<keyword evidence="9" id="KW-0445">Lipid transport</keyword>
<dbReference type="InterPro" id="IPR035892">
    <property type="entry name" value="C2_domain_sf"/>
</dbReference>
<evidence type="ECO:0000256" key="9">
    <source>
        <dbReference type="ARBA" id="ARBA00023055"/>
    </source>
</evidence>
<evidence type="ECO:0000256" key="10">
    <source>
        <dbReference type="ARBA" id="ARBA00023121"/>
    </source>
</evidence>
<feature type="region of interest" description="Disordered" evidence="12">
    <location>
        <begin position="1"/>
        <end position="102"/>
    </location>
</feature>
<keyword evidence="3" id="KW-0813">Transport</keyword>
<dbReference type="CDD" id="cd21677">
    <property type="entry name" value="SMP_SYT"/>
    <property type="match status" value="1"/>
</dbReference>
<dbReference type="InterPro" id="IPR045050">
    <property type="entry name" value="Synaptotagmin_plant"/>
</dbReference>
<comment type="similarity">
    <text evidence="2">Belongs to the synaptotagmin family.</text>
</comment>
<feature type="domain" description="C2" evidence="13">
    <location>
        <begin position="314"/>
        <end position="433"/>
    </location>
</feature>
<dbReference type="GO" id="GO:0016020">
    <property type="term" value="C:membrane"/>
    <property type="evidence" value="ECO:0007669"/>
    <property type="project" value="UniProtKB-SubCell"/>
</dbReference>
<comment type="caution">
    <text evidence="15">The sequence shown here is derived from an EMBL/GenBank/DDBJ whole genome shotgun (WGS) entry which is preliminary data.</text>
</comment>
<dbReference type="GO" id="GO:0008289">
    <property type="term" value="F:lipid binding"/>
    <property type="evidence" value="ECO:0007669"/>
    <property type="project" value="UniProtKB-KW"/>
</dbReference>
<evidence type="ECO:0000256" key="5">
    <source>
        <dbReference type="ARBA" id="ARBA00022723"/>
    </source>
</evidence>
<dbReference type="Proteomes" id="UP001465755">
    <property type="component" value="Unassembled WGS sequence"/>
</dbReference>
<evidence type="ECO:0000313" key="16">
    <source>
        <dbReference type="Proteomes" id="UP001465755"/>
    </source>
</evidence>
<feature type="compositionally biased region" description="Polar residues" evidence="12">
    <location>
        <begin position="1"/>
        <end position="20"/>
    </location>
</feature>
<sequence>MGASQSTANTSAADQPQQHSAPVIESPAGATKSDPQPKSAEVEEQTTRQQAGAQDGPAAAQGKAQKALQAVQEKPQTSTDPDAGDTHKGFGATDVGGGQVKDSEADKVVDGDTAGVNMGQAKASWLTKLLALMWPYISAGAEKQVWEMIPAMLEQNKPTWMTTLALKQFELGDVPPMIEDVKVFPGEDPGAEDIFMEFDFVWRGQQNVSLSLNPAPKVLQSIPLIKQIVDYTMSWSVGVEDITFKGRLRTTMIPMMFEMPCVGAIQVAFVDPPKLDFRLTLPAGSTESGLLRYVEGFLDSFISDNVLANYLLPDHYFSPIAAGAEDILTPEGVMEVRLIEAKNVPKMDLFGAGDPFAKLWLRPRSRKESCPKKGSDPQWTAEEATWAMPVHVRVHQVLTVSLLDKDVNGSDEIGRGHYNLGQLTPGKTEDLWIDIGVPTKQGQKENNTSTTRDKVVGAIVGAKGSHPSDVEGTAAHIQLTFRTLSVDSVKAINKVQMEGGRPSADLIKEQDVRHLVEKYDLMHEMFSRKDAGNKGTGAAAAEEAKAKQAK</sequence>
<dbReference type="CDD" id="cd00030">
    <property type="entry name" value="C2"/>
    <property type="match status" value="1"/>
</dbReference>
<feature type="compositionally biased region" description="Low complexity" evidence="12">
    <location>
        <begin position="49"/>
        <end position="72"/>
    </location>
</feature>
<keyword evidence="8" id="KW-1133">Transmembrane helix</keyword>
<evidence type="ECO:0000256" key="6">
    <source>
        <dbReference type="ARBA" id="ARBA00022737"/>
    </source>
</evidence>
<dbReference type="Pfam" id="PF00168">
    <property type="entry name" value="C2"/>
    <property type="match status" value="1"/>
</dbReference>
<dbReference type="InterPro" id="IPR000008">
    <property type="entry name" value="C2_dom"/>
</dbReference>
<dbReference type="AlphaFoldDB" id="A0AAW1P0X8"/>
<accession>A0AAW1P0X8</accession>
<dbReference type="Gene3D" id="2.60.40.150">
    <property type="entry name" value="C2 domain"/>
    <property type="match status" value="1"/>
</dbReference>
<evidence type="ECO:0008006" key="17">
    <source>
        <dbReference type="Google" id="ProtNLM"/>
    </source>
</evidence>